<dbReference type="InterPro" id="IPR045121">
    <property type="entry name" value="CoAse"/>
</dbReference>
<dbReference type="AlphaFoldDB" id="A0AAD5H8M0"/>
<keyword evidence="2" id="KW-0812">Transmembrane</keyword>
<name>A0AAD5H8M0_UMBRA</name>
<reference evidence="4" key="2">
    <citation type="journal article" date="2022" name="Proc. Natl. Acad. Sci. U.S.A.">
        <title>Diploid-dominant life cycles characterize the early evolution of Fungi.</title>
        <authorList>
            <person name="Amses K.R."/>
            <person name="Simmons D.R."/>
            <person name="Longcore J.E."/>
            <person name="Mondo S.J."/>
            <person name="Seto K."/>
            <person name="Jeronimo G.H."/>
            <person name="Bonds A.E."/>
            <person name="Quandt C.A."/>
            <person name="Davis W.J."/>
            <person name="Chang Y."/>
            <person name="Federici B.A."/>
            <person name="Kuo A."/>
            <person name="LaButti K."/>
            <person name="Pangilinan J."/>
            <person name="Andreopoulos W."/>
            <person name="Tritt A."/>
            <person name="Riley R."/>
            <person name="Hundley H."/>
            <person name="Johnson J."/>
            <person name="Lipzen A."/>
            <person name="Barry K."/>
            <person name="Lang B.F."/>
            <person name="Cuomo C.A."/>
            <person name="Buchler N.E."/>
            <person name="Grigoriev I.V."/>
            <person name="Spatafora J.W."/>
            <person name="Stajich J.E."/>
            <person name="James T.Y."/>
        </authorList>
    </citation>
    <scope>NUCLEOTIDE SEQUENCE</scope>
    <source>
        <strain evidence="4">AG</strain>
    </source>
</reference>
<dbReference type="Proteomes" id="UP001206595">
    <property type="component" value="Unassembled WGS sequence"/>
</dbReference>
<reference evidence="4" key="1">
    <citation type="submission" date="2021-06" db="EMBL/GenBank/DDBJ databases">
        <authorList>
            <consortium name="DOE Joint Genome Institute"/>
            <person name="Mondo S.J."/>
            <person name="Amses K.R."/>
            <person name="Simmons D.R."/>
            <person name="Longcore J.E."/>
            <person name="Seto K."/>
            <person name="Alves G.H."/>
            <person name="Bonds A.E."/>
            <person name="Quandt C.A."/>
            <person name="Davis W.J."/>
            <person name="Chang Y."/>
            <person name="Letcher P.M."/>
            <person name="Powell M.J."/>
            <person name="Kuo A."/>
            <person name="Labutti K."/>
            <person name="Pangilinan J."/>
            <person name="Andreopoulos W."/>
            <person name="Tritt A."/>
            <person name="Riley R."/>
            <person name="Hundley H."/>
            <person name="Johnson J."/>
            <person name="Lipzen A."/>
            <person name="Barry K."/>
            <person name="Berbee M.L."/>
            <person name="Buchler N.E."/>
            <person name="Grigoriev I.V."/>
            <person name="Spatafora J.W."/>
            <person name="Stajich J.E."/>
            <person name="James T.Y."/>
        </authorList>
    </citation>
    <scope>NUCLEOTIDE SEQUENCE</scope>
    <source>
        <strain evidence="4">AG</strain>
    </source>
</reference>
<keyword evidence="5" id="KW-1185">Reference proteome</keyword>
<comment type="caution">
    <text evidence="4">The sequence shown here is derived from an EMBL/GenBank/DDBJ whole genome shotgun (WGS) entry which is preliminary data.</text>
</comment>
<dbReference type="PROSITE" id="PS51462">
    <property type="entry name" value="NUDIX"/>
    <property type="match status" value="1"/>
</dbReference>
<evidence type="ECO:0000259" key="3">
    <source>
        <dbReference type="PROSITE" id="PS51462"/>
    </source>
</evidence>
<evidence type="ECO:0000313" key="5">
    <source>
        <dbReference type="Proteomes" id="UP001206595"/>
    </source>
</evidence>
<protein>
    <recommendedName>
        <fullName evidence="3">Nudix hydrolase domain-containing protein</fullName>
    </recommendedName>
</protein>
<dbReference type="InterPro" id="IPR000086">
    <property type="entry name" value="NUDIX_hydrolase_dom"/>
</dbReference>
<accession>A0AAD5H8M0</accession>
<evidence type="ECO:0000256" key="1">
    <source>
        <dbReference type="ARBA" id="ARBA00022801"/>
    </source>
</evidence>
<proteinExistence type="predicted"/>
<dbReference type="PROSITE" id="PS00893">
    <property type="entry name" value="NUDIX_BOX"/>
    <property type="match status" value="1"/>
</dbReference>
<dbReference type="EMBL" id="MU620973">
    <property type="protein sequence ID" value="KAI8575657.1"/>
    <property type="molecule type" value="Genomic_DNA"/>
</dbReference>
<dbReference type="InterPro" id="IPR015797">
    <property type="entry name" value="NUDIX_hydrolase-like_dom_sf"/>
</dbReference>
<dbReference type="GeneID" id="75917519"/>
<feature type="domain" description="Nudix hydrolase" evidence="3">
    <location>
        <begin position="29"/>
        <end position="202"/>
    </location>
</feature>
<keyword evidence="2" id="KW-0472">Membrane</keyword>
<evidence type="ECO:0000256" key="2">
    <source>
        <dbReference type="SAM" id="Phobius"/>
    </source>
</evidence>
<keyword evidence="1" id="KW-0378">Hydrolase</keyword>
<keyword evidence="2" id="KW-1133">Transmembrane helix</keyword>
<dbReference type="SUPFAM" id="SSF55811">
    <property type="entry name" value="Nudix"/>
    <property type="match status" value="1"/>
</dbReference>
<organism evidence="4 5">
    <name type="scientific">Umbelopsis ramanniana AG</name>
    <dbReference type="NCBI Taxonomy" id="1314678"/>
    <lineage>
        <taxon>Eukaryota</taxon>
        <taxon>Fungi</taxon>
        <taxon>Fungi incertae sedis</taxon>
        <taxon>Mucoromycota</taxon>
        <taxon>Mucoromycotina</taxon>
        <taxon>Umbelopsidomycetes</taxon>
        <taxon>Umbelopsidales</taxon>
        <taxon>Umbelopsidaceae</taxon>
        <taxon>Umbelopsis</taxon>
    </lineage>
</organism>
<dbReference type="Pfam" id="PF00293">
    <property type="entry name" value="NUDIX"/>
    <property type="match status" value="1"/>
</dbReference>
<dbReference type="GO" id="GO:0010945">
    <property type="term" value="F:coenzyme A diphosphatase activity"/>
    <property type="evidence" value="ECO:0007669"/>
    <property type="project" value="InterPro"/>
</dbReference>
<feature type="transmembrane region" description="Helical" evidence="2">
    <location>
        <begin position="336"/>
        <end position="355"/>
    </location>
</feature>
<dbReference type="PANTHER" id="PTHR12992">
    <property type="entry name" value="NUDIX HYDROLASE"/>
    <property type="match status" value="1"/>
</dbReference>
<sequence length="366" mass="41688">MTTQETLRTLLENLEAYKPTILPSPKHQRRRACVSIIIRWTGHEHNYKDKEPMATSWRQFLDKPWVTNNKSGGPELLFMQRATRTGDRWSGHVAFPGGKNEKDETDIETVVRETWEEVGLDLNTEDFIPVGRLDDREITSAQDGKLIMMLSPFVFLQVSPQTPTLKLQTSEVASVHWIPLQFFLSVEPYAYRPMKIKLMNKMPPHLRSLAPVAQELFGNMEVPAIDLPDGNSSSPPRLWGLTLGMTSQLISLTAETTTSGRPIRSRNEKRLAFVDLERSPPKYTFPDIAALVWLFFKVGIAWQNIRGVRKRSKLRINSWAEDADLPLYYAALRKSLAVAGILRVAGVMIIILKAYKLLKHRRGVMA</sequence>
<dbReference type="CDD" id="cd03426">
    <property type="entry name" value="NUDIX_CoAse_Nudt7"/>
    <property type="match status" value="1"/>
</dbReference>
<dbReference type="Gene3D" id="3.90.79.10">
    <property type="entry name" value="Nucleoside Triphosphate Pyrophosphohydrolase"/>
    <property type="match status" value="1"/>
</dbReference>
<evidence type="ECO:0000313" key="4">
    <source>
        <dbReference type="EMBL" id="KAI8575657.1"/>
    </source>
</evidence>
<dbReference type="RefSeq" id="XP_051440661.1">
    <property type="nucleotide sequence ID" value="XM_051592176.1"/>
</dbReference>
<dbReference type="PANTHER" id="PTHR12992:SF44">
    <property type="entry name" value="NUDIX HYDROLASE DOMAIN-CONTAINING PROTEIN"/>
    <property type="match status" value="1"/>
</dbReference>
<dbReference type="InterPro" id="IPR020084">
    <property type="entry name" value="NUDIX_hydrolase_CS"/>
</dbReference>
<gene>
    <name evidence="4" type="ORF">K450DRAFT_260546</name>
</gene>